<dbReference type="InterPro" id="IPR001387">
    <property type="entry name" value="Cro/C1-type_HTH"/>
</dbReference>
<dbReference type="InterPro" id="IPR010982">
    <property type="entry name" value="Lambda_DNA-bd_dom_sf"/>
</dbReference>
<dbReference type="SUPFAM" id="SSF47413">
    <property type="entry name" value="lambda repressor-like DNA-binding domains"/>
    <property type="match status" value="1"/>
</dbReference>
<dbReference type="GO" id="GO:0003677">
    <property type="term" value="F:DNA binding"/>
    <property type="evidence" value="ECO:0007669"/>
    <property type="project" value="InterPro"/>
</dbReference>
<evidence type="ECO:0000313" key="3">
    <source>
        <dbReference type="EMBL" id="MBB3041172.1"/>
    </source>
</evidence>
<name>A0A7W4VTP5_9ACTN</name>
<dbReference type="Proteomes" id="UP000589626">
    <property type="component" value="Unassembled WGS sequence"/>
</dbReference>
<dbReference type="AlphaFoldDB" id="A0A7W4VTP5"/>
<dbReference type="EMBL" id="JACHWR010000001">
    <property type="protein sequence ID" value="MBB3041172.1"/>
    <property type="molecule type" value="Genomic_DNA"/>
</dbReference>
<dbReference type="PROSITE" id="PS50943">
    <property type="entry name" value="HTH_CROC1"/>
    <property type="match status" value="1"/>
</dbReference>
<feature type="compositionally biased region" description="Polar residues" evidence="1">
    <location>
        <begin position="123"/>
        <end position="136"/>
    </location>
</feature>
<dbReference type="Gene3D" id="1.10.260.40">
    <property type="entry name" value="lambda repressor-like DNA-binding domains"/>
    <property type="match status" value="1"/>
</dbReference>
<reference evidence="3 4" key="1">
    <citation type="submission" date="2020-08" db="EMBL/GenBank/DDBJ databases">
        <title>Sequencing the genomes of 1000 actinobacteria strains.</title>
        <authorList>
            <person name="Klenk H.-P."/>
        </authorList>
    </citation>
    <scope>NUCLEOTIDE SEQUENCE [LARGE SCALE GENOMIC DNA]</scope>
    <source>
        <strain evidence="3 4">DSM 105498</strain>
    </source>
</reference>
<dbReference type="RefSeq" id="WP_183591099.1">
    <property type="nucleotide sequence ID" value="NZ_JACHWR010000001.1"/>
</dbReference>
<feature type="compositionally biased region" description="Acidic residues" evidence="1">
    <location>
        <begin position="145"/>
        <end position="156"/>
    </location>
</feature>
<accession>A0A7W4VTP5</accession>
<feature type="region of interest" description="Disordered" evidence="1">
    <location>
        <begin position="98"/>
        <end position="156"/>
    </location>
</feature>
<dbReference type="CDD" id="cd00093">
    <property type="entry name" value="HTH_XRE"/>
    <property type="match status" value="1"/>
</dbReference>
<evidence type="ECO:0000256" key="1">
    <source>
        <dbReference type="SAM" id="MobiDB-lite"/>
    </source>
</evidence>
<evidence type="ECO:0000313" key="4">
    <source>
        <dbReference type="Proteomes" id="UP000589626"/>
    </source>
</evidence>
<comment type="caution">
    <text evidence="3">The sequence shown here is derived from an EMBL/GenBank/DDBJ whole genome shotgun (WGS) entry which is preliminary data.</text>
</comment>
<dbReference type="Pfam" id="PF01381">
    <property type="entry name" value="HTH_3"/>
    <property type="match status" value="1"/>
</dbReference>
<proteinExistence type="predicted"/>
<organism evidence="3 4">
    <name type="scientific">Nocardioides soli</name>
    <dbReference type="NCBI Taxonomy" id="1036020"/>
    <lineage>
        <taxon>Bacteria</taxon>
        <taxon>Bacillati</taxon>
        <taxon>Actinomycetota</taxon>
        <taxon>Actinomycetes</taxon>
        <taxon>Propionibacteriales</taxon>
        <taxon>Nocardioidaceae</taxon>
        <taxon>Nocardioides</taxon>
    </lineage>
</organism>
<evidence type="ECO:0000259" key="2">
    <source>
        <dbReference type="PROSITE" id="PS50943"/>
    </source>
</evidence>
<feature type="domain" description="HTH cro/C1-type" evidence="2">
    <location>
        <begin position="20"/>
        <end position="60"/>
    </location>
</feature>
<sequence length="156" mass="17044">MSWSEYVARWSSGEVNRVIAQKVGVTEPSIARWKNGGIKSPDAKQVAAFARAYGRPILEAFVAADFLTEEEARVRPTAVPSLSSLDEVELIKEILRRAEERGEHGGDTAATSAPALTGLRSAARTTGKVSKNQQRQRNAERAGEPEPDDPDDMEPR</sequence>
<gene>
    <name evidence="3" type="ORF">FHU40_000973</name>
</gene>
<keyword evidence="4" id="KW-1185">Reference proteome</keyword>
<protein>
    <submittedName>
        <fullName evidence="3">Transcriptional regulator with XRE-family HTH domain</fullName>
    </submittedName>
</protein>